<accession>A0A931I551</accession>
<evidence type="ECO:0000313" key="2">
    <source>
        <dbReference type="EMBL" id="MBH0775049.1"/>
    </source>
</evidence>
<gene>
    <name evidence="2" type="ORF">IT779_01970</name>
</gene>
<name>A0A931I551_9NOCA</name>
<keyword evidence="3" id="KW-1185">Reference proteome</keyword>
<feature type="region of interest" description="Disordered" evidence="1">
    <location>
        <begin position="157"/>
        <end position="187"/>
    </location>
</feature>
<dbReference type="RefSeq" id="WP_198428042.1">
    <property type="nucleotide sequence ID" value="NZ_JADMLG010000001.1"/>
</dbReference>
<reference evidence="2" key="1">
    <citation type="submission" date="2020-11" db="EMBL/GenBank/DDBJ databases">
        <title>Nocardia NEAU-351.nov., a novel actinomycete isolated from the cow dung.</title>
        <authorList>
            <person name="Zhang X."/>
        </authorList>
    </citation>
    <scope>NUCLEOTIDE SEQUENCE</scope>
    <source>
        <strain evidence="2">NEAU-351</strain>
    </source>
</reference>
<dbReference type="EMBL" id="JADMLG010000001">
    <property type="protein sequence ID" value="MBH0775049.1"/>
    <property type="molecule type" value="Genomic_DNA"/>
</dbReference>
<dbReference type="Proteomes" id="UP000655751">
    <property type="component" value="Unassembled WGS sequence"/>
</dbReference>
<sequence length="228" mass="24373">MSRFAGTVVVAIEQAWAAIRAAHPDVPDVVVTMASGSAGSPRALRLGHFGPDRWVRGTDWMPELFVGGEGFAFGARDVFGTLLHEAAHGIARTRDIQDVSRGGAYHNGRYRKIAEELGLAVARDGHRGWTDTTVPDEVAARYRRQIDALSKVLIAHRRNEHDPAPGTPKGTAAPEGEGQDRAPRNGRALVCGCDPVRRVRAAQRTIEAGPILCGVCGQAFAVVEAEAA</sequence>
<protein>
    <recommendedName>
        <fullName evidence="4">SprT-like domain-containing protein</fullName>
    </recommendedName>
</protein>
<evidence type="ECO:0000256" key="1">
    <source>
        <dbReference type="SAM" id="MobiDB-lite"/>
    </source>
</evidence>
<organism evidence="2 3">
    <name type="scientific">Nocardia bovistercoris</name>
    <dbReference type="NCBI Taxonomy" id="2785916"/>
    <lineage>
        <taxon>Bacteria</taxon>
        <taxon>Bacillati</taxon>
        <taxon>Actinomycetota</taxon>
        <taxon>Actinomycetes</taxon>
        <taxon>Mycobacteriales</taxon>
        <taxon>Nocardiaceae</taxon>
        <taxon>Nocardia</taxon>
    </lineage>
</organism>
<evidence type="ECO:0008006" key="4">
    <source>
        <dbReference type="Google" id="ProtNLM"/>
    </source>
</evidence>
<dbReference type="AlphaFoldDB" id="A0A931I551"/>
<evidence type="ECO:0000313" key="3">
    <source>
        <dbReference type="Proteomes" id="UP000655751"/>
    </source>
</evidence>
<comment type="caution">
    <text evidence="2">The sequence shown here is derived from an EMBL/GenBank/DDBJ whole genome shotgun (WGS) entry which is preliminary data.</text>
</comment>
<proteinExistence type="predicted"/>